<feature type="transmembrane region" description="Helical" evidence="3">
    <location>
        <begin position="12"/>
        <end position="37"/>
    </location>
</feature>
<evidence type="ECO:0000313" key="6">
    <source>
        <dbReference type="Proteomes" id="UP000886520"/>
    </source>
</evidence>
<feature type="transmembrane region" description="Helical" evidence="3">
    <location>
        <begin position="313"/>
        <end position="334"/>
    </location>
</feature>
<keyword evidence="3" id="KW-0472">Membrane</keyword>
<accession>A0A9D4UU47</accession>
<dbReference type="CDD" id="cd06899">
    <property type="entry name" value="lectin_legume_LecRK_Arcelin_ConA"/>
    <property type="match status" value="1"/>
</dbReference>
<dbReference type="Proteomes" id="UP000886520">
    <property type="component" value="Chromosome 11"/>
</dbReference>
<protein>
    <recommendedName>
        <fullName evidence="4">Legume lectin domain-containing protein</fullName>
    </recommendedName>
</protein>
<gene>
    <name evidence="5" type="ORF">GOP47_0011920</name>
</gene>
<comment type="similarity">
    <text evidence="1">Belongs to the leguminous lectin family.</text>
</comment>
<keyword evidence="6" id="KW-1185">Reference proteome</keyword>
<proteinExistence type="inferred from homology"/>
<dbReference type="GO" id="GO:0030246">
    <property type="term" value="F:carbohydrate binding"/>
    <property type="evidence" value="ECO:0007669"/>
    <property type="project" value="UniProtKB-KW"/>
</dbReference>
<feature type="domain" description="Legume lectin" evidence="4">
    <location>
        <begin position="72"/>
        <end position="307"/>
    </location>
</feature>
<dbReference type="InterPro" id="IPR013320">
    <property type="entry name" value="ConA-like_dom_sf"/>
</dbReference>
<evidence type="ECO:0000256" key="3">
    <source>
        <dbReference type="SAM" id="Phobius"/>
    </source>
</evidence>
<organism evidence="5 6">
    <name type="scientific">Adiantum capillus-veneris</name>
    <name type="common">Maidenhair fern</name>
    <dbReference type="NCBI Taxonomy" id="13818"/>
    <lineage>
        <taxon>Eukaryota</taxon>
        <taxon>Viridiplantae</taxon>
        <taxon>Streptophyta</taxon>
        <taxon>Embryophyta</taxon>
        <taxon>Tracheophyta</taxon>
        <taxon>Polypodiopsida</taxon>
        <taxon>Polypodiidae</taxon>
        <taxon>Polypodiales</taxon>
        <taxon>Pteridineae</taxon>
        <taxon>Pteridaceae</taxon>
        <taxon>Vittarioideae</taxon>
        <taxon>Adiantum</taxon>
    </lineage>
</organism>
<keyword evidence="3" id="KW-0812">Transmembrane</keyword>
<dbReference type="SUPFAM" id="SSF49899">
    <property type="entry name" value="Concanavalin A-like lectins/glucanases"/>
    <property type="match status" value="1"/>
</dbReference>
<evidence type="ECO:0000313" key="5">
    <source>
        <dbReference type="EMBL" id="KAI5073907.1"/>
    </source>
</evidence>
<dbReference type="PANTHER" id="PTHR32401">
    <property type="entry name" value="CONCANAVALIN A-LIKE LECTIN FAMILY PROTEIN"/>
    <property type="match status" value="1"/>
</dbReference>
<keyword evidence="2" id="KW-0430">Lectin</keyword>
<evidence type="ECO:0000256" key="2">
    <source>
        <dbReference type="ARBA" id="ARBA00022734"/>
    </source>
</evidence>
<dbReference type="InterPro" id="IPR001220">
    <property type="entry name" value="Legume_lectin_dom"/>
</dbReference>
<keyword evidence="3" id="KW-1133">Transmembrane helix</keyword>
<evidence type="ECO:0000256" key="1">
    <source>
        <dbReference type="ARBA" id="ARBA00007606"/>
    </source>
</evidence>
<comment type="caution">
    <text evidence="5">The sequence shown here is derived from an EMBL/GenBank/DDBJ whole genome shotgun (WGS) entry which is preliminary data.</text>
</comment>
<reference evidence="5" key="1">
    <citation type="submission" date="2021-01" db="EMBL/GenBank/DDBJ databases">
        <title>Adiantum capillus-veneris genome.</title>
        <authorList>
            <person name="Fang Y."/>
            <person name="Liao Q."/>
        </authorList>
    </citation>
    <scope>NUCLEOTIDE SEQUENCE</scope>
    <source>
        <strain evidence="5">H3</strain>
        <tissue evidence="5">Leaf</tissue>
    </source>
</reference>
<dbReference type="InterPro" id="IPR050258">
    <property type="entry name" value="Leguminous_Lectin"/>
</dbReference>
<dbReference type="AlphaFoldDB" id="A0A9D4UU47"/>
<dbReference type="EMBL" id="JABFUD020000011">
    <property type="protein sequence ID" value="KAI5073907.1"/>
    <property type="molecule type" value="Genomic_DNA"/>
</dbReference>
<dbReference type="OrthoDB" id="694346at2759"/>
<dbReference type="PANTHER" id="PTHR32401:SF48">
    <property type="entry name" value="LEGUME LECTIN DOMAIN-CONTAINING PROTEIN"/>
    <property type="match status" value="1"/>
</dbReference>
<evidence type="ECO:0000259" key="4">
    <source>
        <dbReference type="Pfam" id="PF00139"/>
    </source>
</evidence>
<dbReference type="Pfam" id="PF00139">
    <property type="entry name" value="Lectin_legB"/>
    <property type="match status" value="1"/>
</dbReference>
<sequence>MATLHEYIEHALLPSTSISISFLLQLLMTIFCIYFFIPASCNSSSLGFTLVAGTLDEDFVRQHVKPSKYPFVTPEGVIFLTQDPSDFGHDETLYNIGRITYKKPLSFKDKSGHLLSFNSFFTFNITTITKYNESGDGIAFVLTTDKSPPDNSTGRFLGLMPEKLNHRDQRFMAVEFDTFQNLQEEIMDPSASHIGIDVSSLSSLKPIYNTADKSHPLYLYNNYTIAAWVSYNASTHLIQVWATNHSSNIVSQHPLVDPILNITHNLSAVFENYRDIYVAITAASGNNSQATILYSWNFTIIDTNEHKGITPRWRVPLIACLSSLLLVILLSLLLSKVIVPKWKGNGRTDC</sequence>
<dbReference type="Gene3D" id="2.60.120.200">
    <property type="match status" value="1"/>
</dbReference>
<name>A0A9D4UU47_ADICA</name>